<reference evidence="1 2" key="1">
    <citation type="journal article" date="2016" name="Sci. Rep.">
        <title>The genome sequence of the outbreeding globe artichoke constructed de novo incorporating a phase-aware low-pass sequencing strategy of F1 progeny.</title>
        <authorList>
            <person name="Scaglione D."/>
            <person name="Reyes-Chin-Wo S."/>
            <person name="Acquadro A."/>
            <person name="Froenicke L."/>
            <person name="Portis E."/>
            <person name="Beitel C."/>
            <person name="Tirone M."/>
            <person name="Mauro R."/>
            <person name="Lo Monaco A."/>
            <person name="Mauromicale G."/>
            <person name="Faccioli P."/>
            <person name="Cattivelli L."/>
            <person name="Rieseberg L."/>
            <person name="Michelmore R."/>
            <person name="Lanteri S."/>
        </authorList>
    </citation>
    <scope>NUCLEOTIDE SEQUENCE [LARGE SCALE GENOMIC DNA]</scope>
    <source>
        <strain evidence="1">2C</strain>
    </source>
</reference>
<organism evidence="1 2">
    <name type="scientific">Cynara cardunculus var. scolymus</name>
    <name type="common">Globe artichoke</name>
    <name type="synonym">Cynara scolymus</name>
    <dbReference type="NCBI Taxonomy" id="59895"/>
    <lineage>
        <taxon>Eukaryota</taxon>
        <taxon>Viridiplantae</taxon>
        <taxon>Streptophyta</taxon>
        <taxon>Embryophyta</taxon>
        <taxon>Tracheophyta</taxon>
        <taxon>Spermatophyta</taxon>
        <taxon>Magnoliopsida</taxon>
        <taxon>eudicotyledons</taxon>
        <taxon>Gunneridae</taxon>
        <taxon>Pentapetalae</taxon>
        <taxon>asterids</taxon>
        <taxon>campanulids</taxon>
        <taxon>Asterales</taxon>
        <taxon>Asteraceae</taxon>
        <taxon>Carduoideae</taxon>
        <taxon>Cardueae</taxon>
        <taxon>Carduinae</taxon>
        <taxon>Cynara</taxon>
    </lineage>
</organism>
<dbReference type="Gramene" id="KVH88810">
    <property type="protein sequence ID" value="KVH88810"/>
    <property type="gene ID" value="Ccrd_025403"/>
</dbReference>
<evidence type="ECO:0000313" key="2">
    <source>
        <dbReference type="Proteomes" id="UP000243975"/>
    </source>
</evidence>
<protein>
    <submittedName>
        <fullName evidence="1">Uncharacterized protein</fullName>
    </submittedName>
</protein>
<sequence length="76" mass="8913">MEFIFQLHNILLALRYVKRDQIKGQALHFLFGGVPQSMYWKKNYDAGSQNGFCHDSTILLFRDLSLLIIMFQPSTF</sequence>
<name>A0A124SAX1_CYNCS</name>
<dbReference type="Proteomes" id="UP000243975">
    <property type="component" value="Unassembled WGS sequence"/>
</dbReference>
<accession>A0A124SAX1</accession>
<gene>
    <name evidence="1" type="ORF">Ccrd_025403</name>
</gene>
<comment type="caution">
    <text evidence="1">The sequence shown here is derived from an EMBL/GenBank/DDBJ whole genome shotgun (WGS) entry which is preliminary data.</text>
</comment>
<keyword evidence="2" id="KW-1185">Reference proteome</keyword>
<dbReference type="EMBL" id="LEKV01005334">
    <property type="protein sequence ID" value="KVH88810.1"/>
    <property type="molecule type" value="Genomic_DNA"/>
</dbReference>
<evidence type="ECO:0000313" key="1">
    <source>
        <dbReference type="EMBL" id="KVH88810.1"/>
    </source>
</evidence>
<dbReference type="AlphaFoldDB" id="A0A124SAX1"/>
<proteinExistence type="predicted"/>